<dbReference type="InParanoid" id="A0A409X3J1"/>
<dbReference type="AlphaFoldDB" id="A0A409X3J1"/>
<accession>A0A409X3J1</accession>
<feature type="non-terminal residue" evidence="2">
    <location>
        <position position="101"/>
    </location>
</feature>
<feature type="region of interest" description="Disordered" evidence="1">
    <location>
        <begin position="1"/>
        <end position="39"/>
    </location>
</feature>
<dbReference type="Proteomes" id="UP000284706">
    <property type="component" value="Unassembled WGS sequence"/>
</dbReference>
<name>A0A409X3J1_9AGAR</name>
<keyword evidence="3" id="KW-1185">Reference proteome</keyword>
<evidence type="ECO:0000313" key="2">
    <source>
        <dbReference type="EMBL" id="PPQ85314.1"/>
    </source>
</evidence>
<sequence length="101" mass="11649">MRTRTRTRTRTLRTASPKLTVPANACSDRQLRSSTKKGALADPDPVLKCEVPAFEPRETRARARAKRRKIEARIEAEAGKDKEKFNIFTRLLYEQIDVFFV</sequence>
<reference evidence="2 3" key="1">
    <citation type="journal article" date="2018" name="Evol. Lett.">
        <title>Horizontal gene cluster transfer increased hallucinogenic mushroom diversity.</title>
        <authorList>
            <person name="Reynolds H.T."/>
            <person name="Vijayakumar V."/>
            <person name="Gluck-Thaler E."/>
            <person name="Korotkin H.B."/>
            <person name="Matheny P.B."/>
            <person name="Slot J.C."/>
        </authorList>
    </citation>
    <scope>NUCLEOTIDE SEQUENCE [LARGE SCALE GENOMIC DNA]</scope>
    <source>
        <strain evidence="2 3">SRW20</strain>
    </source>
</reference>
<evidence type="ECO:0000313" key="3">
    <source>
        <dbReference type="Proteomes" id="UP000284706"/>
    </source>
</evidence>
<gene>
    <name evidence="2" type="ORF">CVT26_001402</name>
</gene>
<protein>
    <submittedName>
        <fullName evidence="2">Uncharacterized protein</fullName>
    </submittedName>
</protein>
<dbReference type="EMBL" id="NHYE01004323">
    <property type="protein sequence ID" value="PPQ85314.1"/>
    <property type="molecule type" value="Genomic_DNA"/>
</dbReference>
<proteinExistence type="predicted"/>
<feature type="compositionally biased region" description="Basic residues" evidence="1">
    <location>
        <begin position="1"/>
        <end position="11"/>
    </location>
</feature>
<evidence type="ECO:0000256" key="1">
    <source>
        <dbReference type="SAM" id="MobiDB-lite"/>
    </source>
</evidence>
<comment type="caution">
    <text evidence="2">The sequence shown here is derived from an EMBL/GenBank/DDBJ whole genome shotgun (WGS) entry which is preliminary data.</text>
</comment>
<organism evidence="2 3">
    <name type="scientific">Gymnopilus dilepis</name>
    <dbReference type="NCBI Taxonomy" id="231916"/>
    <lineage>
        <taxon>Eukaryota</taxon>
        <taxon>Fungi</taxon>
        <taxon>Dikarya</taxon>
        <taxon>Basidiomycota</taxon>
        <taxon>Agaricomycotina</taxon>
        <taxon>Agaricomycetes</taxon>
        <taxon>Agaricomycetidae</taxon>
        <taxon>Agaricales</taxon>
        <taxon>Agaricineae</taxon>
        <taxon>Hymenogastraceae</taxon>
        <taxon>Gymnopilus</taxon>
    </lineage>
</organism>